<dbReference type="OrthoDB" id="5763254at2"/>
<sequence length="579" mass="62683">MMSSSFKKKLLPVAMSVAMASGVSLSSNVSAIHLAEDGVGQVLLSPFYIAGTYKTKYSIVNTRSDIAVKAKVVIRSAGHSQELLDFVCYMTPADVCKFEIVTEADGKTYLTSTDDSVKSKDENGPQFASVVPVKEPLNLSKMLAVDPNDSEALGHVEIVGVYAASGTIQTAPVWGGNQMAQIPVTVQRTMAKQNVARIFDTPRNPAISQQMAIGYGQVIAYPLTLDNMNAPESATVAVGRVVNGACSTTPANAGVTTLPCSPGVAAVDTAVIRSTDPRVVRLSGLVEIEPNDNSDRMGYKIPALAGEIWDQVDPAYTVWENNITDPALIPAGFRWLPHTPPATAGINGGFDGRVIANPNFDATVFNETLLGVTMGWNNGNNILEIEHALATENIRNNYEHIADNKQTQEVITFPTKYLHRGNDVCNTYLQNQVRSGSMTTNQALVTYTPPFSPDGRIRYALSAYDNQENSKVVTNSIIFSPRPVIQPNYLPGEVNYFIPSWPDVYTSGWFDMALSQTVAPTAFSALAGCDYSGVPALSLSHYYIKNDAGQITNSWMLPNSHSPELVNRQYNWNATGNSY</sequence>
<dbReference type="RefSeq" id="WP_103919040.1">
    <property type="nucleotide sequence ID" value="NZ_FMSV02000151.1"/>
</dbReference>
<accession>A0A1H6F7L8</accession>
<name>A0A1H6F7L8_9GAMM</name>
<evidence type="ECO:0008006" key="4">
    <source>
        <dbReference type="Google" id="ProtNLM"/>
    </source>
</evidence>
<protein>
    <recommendedName>
        <fullName evidence="4">DUF4842 domain-containing protein</fullName>
    </recommendedName>
</protein>
<keyword evidence="1" id="KW-0732">Signal</keyword>
<evidence type="ECO:0000256" key="1">
    <source>
        <dbReference type="SAM" id="SignalP"/>
    </source>
</evidence>
<dbReference type="AlphaFoldDB" id="A0A1H6F7L8"/>
<dbReference type="EMBL" id="FMSV02000151">
    <property type="protein sequence ID" value="SEH05056.1"/>
    <property type="molecule type" value="Genomic_DNA"/>
</dbReference>
<gene>
    <name evidence="2" type="ORF">MBHS_00909</name>
</gene>
<evidence type="ECO:0000313" key="2">
    <source>
        <dbReference type="EMBL" id="SEH05056.1"/>
    </source>
</evidence>
<keyword evidence="3" id="KW-1185">Reference proteome</keyword>
<reference evidence="2 3" key="1">
    <citation type="submission" date="2016-10" db="EMBL/GenBank/DDBJ databases">
        <authorList>
            <person name="de Groot N.N."/>
        </authorList>
    </citation>
    <scope>NUCLEOTIDE SEQUENCE [LARGE SCALE GENOMIC DNA]</scope>
    <source>
        <strain evidence="2">MBHS1</strain>
    </source>
</reference>
<feature type="chain" id="PRO_5014977495" description="DUF4842 domain-containing protein" evidence="1">
    <location>
        <begin position="27"/>
        <end position="579"/>
    </location>
</feature>
<evidence type="ECO:0000313" key="3">
    <source>
        <dbReference type="Proteomes" id="UP000236724"/>
    </source>
</evidence>
<organism evidence="2 3">
    <name type="scientific">Candidatus Venteria ishoeyi</name>
    <dbReference type="NCBI Taxonomy" id="1899563"/>
    <lineage>
        <taxon>Bacteria</taxon>
        <taxon>Pseudomonadati</taxon>
        <taxon>Pseudomonadota</taxon>
        <taxon>Gammaproteobacteria</taxon>
        <taxon>Thiotrichales</taxon>
        <taxon>Thiotrichaceae</taxon>
        <taxon>Venteria</taxon>
    </lineage>
</organism>
<proteinExistence type="predicted"/>
<feature type="signal peptide" evidence="1">
    <location>
        <begin position="1"/>
        <end position="26"/>
    </location>
</feature>
<dbReference type="Proteomes" id="UP000236724">
    <property type="component" value="Unassembled WGS sequence"/>
</dbReference>